<protein>
    <submittedName>
        <fullName evidence="2">Uncharacterized protein</fullName>
    </submittedName>
</protein>
<dbReference type="Proteomes" id="UP001162480">
    <property type="component" value="Chromosome 24"/>
</dbReference>
<dbReference type="EMBL" id="OX597837">
    <property type="protein sequence ID" value="CAI9740226.1"/>
    <property type="molecule type" value="Genomic_DNA"/>
</dbReference>
<sequence length="140" mass="15937">MHCSIPYVFAFWVHILPFILLGINEIRTNEIQGIDLTDFPFSSKYSRPSAKKKFETILLQEHFFYILSSNAAMLNSAIHPFGGGRQNKIPVEHWGFCRCPAVGFRTPHLLIPDPNPNVDSIHQSINSLNILGIQLQIIHE</sequence>
<keyword evidence="3" id="KW-1185">Reference proteome</keyword>
<keyword evidence="1" id="KW-1133">Transmembrane helix</keyword>
<evidence type="ECO:0000313" key="3">
    <source>
        <dbReference type="Proteomes" id="UP001162480"/>
    </source>
</evidence>
<evidence type="ECO:0000313" key="2">
    <source>
        <dbReference type="EMBL" id="CAI9740226.1"/>
    </source>
</evidence>
<accession>A0AA36FIE8</accession>
<dbReference type="AlphaFoldDB" id="A0AA36FIE8"/>
<organism evidence="2 3">
    <name type="scientific">Octopus vulgaris</name>
    <name type="common">Common octopus</name>
    <dbReference type="NCBI Taxonomy" id="6645"/>
    <lineage>
        <taxon>Eukaryota</taxon>
        <taxon>Metazoa</taxon>
        <taxon>Spiralia</taxon>
        <taxon>Lophotrochozoa</taxon>
        <taxon>Mollusca</taxon>
        <taxon>Cephalopoda</taxon>
        <taxon>Coleoidea</taxon>
        <taxon>Octopodiformes</taxon>
        <taxon>Octopoda</taxon>
        <taxon>Incirrata</taxon>
        <taxon>Octopodidae</taxon>
        <taxon>Octopus</taxon>
    </lineage>
</organism>
<feature type="transmembrane region" description="Helical" evidence="1">
    <location>
        <begin position="6"/>
        <end position="23"/>
    </location>
</feature>
<evidence type="ECO:0000256" key="1">
    <source>
        <dbReference type="SAM" id="Phobius"/>
    </source>
</evidence>
<proteinExistence type="predicted"/>
<gene>
    <name evidence="2" type="ORF">OCTVUL_1B010365</name>
</gene>
<keyword evidence="1" id="KW-0812">Transmembrane</keyword>
<reference evidence="2" key="1">
    <citation type="submission" date="2023-08" db="EMBL/GenBank/DDBJ databases">
        <authorList>
            <person name="Alioto T."/>
            <person name="Alioto T."/>
            <person name="Gomez Garrido J."/>
        </authorList>
    </citation>
    <scope>NUCLEOTIDE SEQUENCE</scope>
</reference>
<name>A0AA36FIE8_OCTVU</name>
<keyword evidence="1" id="KW-0472">Membrane</keyword>